<name>A0A3R7MBN7_9TRYP</name>
<protein>
    <submittedName>
        <fullName evidence="3">Mucin-associated surface protein (MASP)</fullName>
    </submittedName>
</protein>
<dbReference type="GeneID" id="40321907"/>
<sequence>MCLIGFNPHASAEAVSHAAQAAVCGVFCFAFLFHLLSSCCAFLQLTISLHCCSFFLHIRERGPSKMLTLCNALSFLMLLLLCGGVGVCEGTVTTKPAVPPKVVGSVVDRTKVLTSVDLPADVKETRNRALRATQHAFDNATEAAKQCLKAKLDADEAKSHADEAKKLLEKLGGDFVSKSTALQAAKKAHDEAVAALRKCVEAERAAADADTAVVAALYEVLNHSKVQRPTSLSPKEAWERVHRHSLQAVKEAQKAEVHAEKAAEAAQKASEAAKKAATALITAKEVVAMADELKKKLAKEEEERRKQHEEFLASEKRKIQEEAAKAVKRAEAAEEIVAELSSTQKRNPKTGARGTRIGVDGAQNPRHAGQDRGSYASALAPSLLLLLAVAPALASLVLLC</sequence>
<dbReference type="RefSeq" id="XP_029224741.1">
    <property type="nucleotide sequence ID" value="XM_029375150.1"/>
</dbReference>
<keyword evidence="2" id="KW-0812">Transmembrane</keyword>
<organism evidence="3 4">
    <name type="scientific">Trypanosoma conorhini</name>
    <dbReference type="NCBI Taxonomy" id="83891"/>
    <lineage>
        <taxon>Eukaryota</taxon>
        <taxon>Discoba</taxon>
        <taxon>Euglenozoa</taxon>
        <taxon>Kinetoplastea</taxon>
        <taxon>Metakinetoplastina</taxon>
        <taxon>Trypanosomatida</taxon>
        <taxon>Trypanosomatidae</taxon>
        <taxon>Trypanosoma</taxon>
    </lineage>
</organism>
<feature type="transmembrane region" description="Helical" evidence="2">
    <location>
        <begin position="66"/>
        <end position="87"/>
    </location>
</feature>
<feature type="transmembrane region" description="Helical" evidence="2">
    <location>
        <begin position="20"/>
        <end position="45"/>
    </location>
</feature>
<dbReference type="AlphaFoldDB" id="A0A3R7MBN7"/>
<reference evidence="3 4" key="1">
    <citation type="journal article" date="2018" name="BMC Genomics">
        <title>Genomic comparison of Trypanosoma conorhini and Trypanosoma rangeli to Trypanosoma cruzi strains of high and low virulence.</title>
        <authorList>
            <person name="Bradwell K.R."/>
            <person name="Koparde V.N."/>
            <person name="Matveyev A.V."/>
            <person name="Serrano M.G."/>
            <person name="Alves J.M."/>
            <person name="Parikh H."/>
            <person name="Huang B."/>
            <person name="Lee V."/>
            <person name="Espinosa-Alvarez O."/>
            <person name="Ortiz P.A."/>
            <person name="Costa-Martins A.G."/>
            <person name="Teixeira M.M."/>
            <person name="Buck G.A."/>
        </authorList>
    </citation>
    <scope>NUCLEOTIDE SEQUENCE [LARGE SCALE GENOMIC DNA]</scope>
    <source>
        <strain evidence="3 4">025E</strain>
    </source>
</reference>
<comment type="caution">
    <text evidence="3">The sequence shown here is derived from an EMBL/GenBank/DDBJ whole genome shotgun (WGS) entry which is preliminary data.</text>
</comment>
<gene>
    <name evidence="3" type="ORF">Tco025E_08296</name>
</gene>
<evidence type="ECO:0000256" key="2">
    <source>
        <dbReference type="SAM" id="Phobius"/>
    </source>
</evidence>
<dbReference type="Proteomes" id="UP000284403">
    <property type="component" value="Unassembled WGS sequence"/>
</dbReference>
<keyword evidence="2" id="KW-1133">Transmembrane helix</keyword>
<keyword evidence="4" id="KW-1185">Reference proteome</keyword>
<evidence type="ECO:0000313" key="3">
    <source>
        <dbReference type="EMBL" id="RNF02916.1"/>
    </source>
</evidence>
<evidence type="ECO:0000256" key="1">
    <source>
        <dbReference type="SAM" id="MobiDB-lite"/>
    </source>
</evidence>
<dbReference type="OrthoDB" id="10591436at2759"/>
<keyword evidence="2" id="KW-0472">Membrane</keyword>
<feature type="region of interest" description="Disordered" evidence="1">
    <location>
        <begin position="339"/>
        <end position="373"/>
    </location>
</feature>
<dbReference type="EMBL" id="MKKU01000749">
    <property type="protein sequence ID" value="RNF02916.1"/>
    <property type="molecule type" value="Genomic_DNA"/>
</dbReference>
<accession>A0A3R7MBN7</accession>
<evidence type="ECO:0000313" key="4">
    <source>
        <dbReference type="Proteomes" id="UP000284403"/>
    </source>
</evidence>
<proteinExistence type="predicted"/>
<feature type="transmembrane region" description="Helical" evidence="2">
    <location>
        <begin position="375"/>
        <end position="399"/>
    </location>
</feature>